<dbReference type="AlphaFoldDB" id="A0A4R4REU8"/>
<accession>A0A4R4REU8</accession>
<proteinExistence type="predicted"/>
<dbReference type="EMBL" id="SMKL01000068">
    <property type="protein sequence ID" value="TDC47797.1"/>
    <property type="molecule type" value="Genomic_DNA"/>
</dbReference>
<dbReference type="PROSITE" id="PS51257">
    <property type="entry name" value="PROKAR_LIPOPROTEIN"/>
    <property type="match status" value="1"/>
</dbReference>
<organism evidence="3 4">
    <name type="scientific">Jiangella ureilytica</name>
    <dbReference type="NCBI Taxonomy" id="2530374"/>
    <lineage>
        <taxon>Bacteria</taxon>
        <taxon>Bacillati</taxon>
        <taxon>Actinomycetota</taxon>
        <taxon>Actinomycetes</taxon>
        <taxon>Jiangellales</taxon>
        <taxon>Jiangellaceae</taxon>
        <taxon>Jiangella</taxon>
    </lineage>
</organism>
<reference evidence="3 4" key="1">
    <citation type="submission" date="2019-02" db="EMBL/GenBank/DDBJ databases">
        <title>Draft genome sequences of novel Actinobacteria.</title>
        <authorList>
            <person name="Sahin N."/>
            <person name="Ay H."/>
            <person name="Saygin H."/>
        </authorList>
    </citation>
    <scope>NUCLEOTIDE SEQUENCE [LARGE SCALE GENOMIC DNA]</scope>
    <source>
        <strain evidence="3 4">KC603</strain>
    </source>
</reference>
<comment type="caution">
    <text evidence="3">The sequence shown here is derived from an EMBL/GenBank/DDBJ whole genome shotgun (WGS) entry which is preliminary data.</text>
</comment>
<feature type="signal peptide" evidence="2">
    <location>
        <begin position="1"/>
        <end position="23"/>
    </location>
</feature>
<dbReference type="InterPro" id="IPR006059">
    <property type="entry name" value="SBP"/>
</dbReference>
<evidence type="ECO:0000256" key="2">
    <source>
        <dbReference type="SAM" id="SignalP"/>
    </source>
</evidence>
<gene>
    <name evidence="3" type="ORF">E1212_23375</name>
</gene>
<keyword evidence="1 2" id="KW-0732">Signal</keyword>
<evidence type="ECO:0000256" key="1">
    <source>
        <dbReference type="ARBA" id="ARBA00022729"/>
    </source>
</evidence>
<protein>
    <submittedName>
        <fullName evidence="3">ABC transporter substrate-binding protein</fullName>
    </submittedName>
</protein>
<evidence type="ECO:0000313" key="4">
    <source>
        <dbReference type="Proteomes" id="UP000295621"/>
    </source>
</evidence>
<dbReference type="SUPFAM" id="SSF53850">
    <property type="entry name" value="Periplasmic binding protein-like II"/>
    <property type="match status" value="1"/>
</dbReference>
<dbReference type="Pfam" id="PF13416">
    <property type="entry name" value="SBP_bac_8"/>
    <property type="match status" value="1"/>
</dbReference>
<dbReference type="PANTHER" id="PTHR30006">
    <property type="entry name" value="THIAMINE-BINDING PERIPLASMIC PROTEIN-RELATED"/>
    <property type="match status" value="1"/>
</dbReference>
<name>A0A4R4REU8_9ACTN</name>
<dbReference type="Proteomes" id="UP000295621">
    <property type="component" value="Unassembled WGS sequence"/>
</dbReference>
<dbReference type="Gene3D" id="3.40.190.10">
    <property type="entry name" value="Periplasmic binding protein-like II"/>
    <property type="match status" value="2"/>
</dbReference>
<evidence type="ECO:0000313" key="3">
    <source>
        <dbReference type="EMBL" id="TDC47797.1"/>
    </source>
</evidence>
<dbReference type="RefSeq" id="WP_131986933.1">
    <property type="nucleotide sequence ID" value="NZ_SMKL01000068.1"/>
</dbReference>
<dbReference type="OrthoDB" id="366726at2"/>
<feature type="chain" id="PRO_5020551573" evidence="2">
    <location>
        <begin position="24"/>
        <end position="355"/>
    </location>
</feature>
<keyword evidence="4" id="KW-1185">Reference proteome</keyword>
<sequence length="355" mass="38360">MTSRRIRPAMVAGGLALSLGVLAACGGGDDDTTEAGSAGFPEATNVDDVCAAGAEEGVVNVRKTTDAEVFAKEIVPFQEKYPDIEVEFVSQRPEDVIQQIVTSTQAGRGSDTDVVDLALDDAKPLFDRDLVANVEWTNLGIPEENTVDINDIHVYRSQREIWGLVYNTSRTSPDDLPDTWAELTDPKYKGQIVIDPRANSTGYLAVAWGPDETKAWYEDLLANEPLVVEGETAGLLKVGAGEGVMATNSYDATVREQQGNGVPVDIKYMDDVVGAKDHYAVIISETEHPNAAMCFLAWYGSEEGQAAQLEFEFKDNIAKPDFVSEAADFAIIDTFEDMEMVSGVTQELSAMTVGG</sequence>